<evidence type="ECO:0000259" key="2">
    <source>
        <dbReference type="Pfam" id="PF14016"/>
    </source>
</evidence>
<dbReference type="RefSeq" id="WP_344648336.1">
    <property type="nucleotide sequence ID" value="NZ_BAAAGX010000007.1"/>
</dbReference>
<name>A0ABN0TYR7_9ACTN</name>
<sequence>MNSRIALLGVGLLLGVSACSVGFASARAADPAVCTADDIQVDVTWQPSGPVGLVALENASERACMLQGRAAVTLTNAADENVPVPTVAVDEPGPAVSFLLPPGSTAFQGITWTPCDKGDSACGVGNGLRVTLPGSTSPLTAELLEFPAPEKNDITMSSLRVGTIQPSRQGVVAW</sequence>
<proteinExistence type="predicted"/>
<evidence type="ECO:0000313" key="3">
    <source>
        <dbReference type="EMBL" id="GAA0233583.1"/>
    </source>
</evidence>
<comment type="caution">
    <text evidence="3">The sequence shown here is derived from an EMBL/GenBank/DDBJ whole genome shotgun (WGS) entry which is preliminary data.</text>
</comment>
<feature type="signal peptide" evidence="1">
    <location>
        <begin position="1"/>
        <end position="28"/>
    </location>
</feature>
<feature type="domain" description="DUF4232" evidence="2">
    <location>
        <begin position="34"/>
        <end position="164"/>
    </location>
</feature>
<dbReference type="Proteomes" id="UP001500967">
    <property type="component" value="Unassembled WGS sequence"/>
</dbReference>
<keyword evidence="1" id="KW-0732">Signal</keyword>
<keyword evidence="4" id="KW-1185">Reference proteome</keyword>
<evidence type="ECO:0000313" key="4">
    <source>
        <dbReference type="Proteomes" id="UP001500967"/>
    </source>
</evidence>
<accession>A0ABN0TYR7</accession>
<evidence type="ECO:0000256" key="1">
    <source>
        <dbReference type="SAM" id="SignalP"/>
    </source>
</evidence>
<dbReference type="Pfam" id="PF14016">
    <property type="entry name" value="DUF4232"/>
    <property type="match status" value="1"/>
</dbReference>
<organism evidence="3 4">
    <name type="scientific">Cryptosporangium japonicum</name>
    <dbReference type="NCBI Taxonomy" id="80872"/>
    <lineage>
        <taxon>Bacteria</taxon>
        <taxon>Bacillati</taxon>
        <taxon>Actinomycetota</taxon>
        <taxon>Actinomycetes</taxon>
        <taxon>Cryptosporangiales</taxon>
        <taxon>Cryptosporangiaceae</taxon>
        <taxon>Cryptosporangium</taxon>
    </lineage>
</organism>
<protein>
    <recommendedName>
        <fullName evidence="2">DUF4232 domain-containing protein</fullName>
    </recommendedName>
</protein>
<dbReference type="InterPro" id="IPR025326">
    <property type="entry name" value="DUF4232"/>
</dbReference>
<reference evidence="3 4" key="1">
    <citation type="journal article" date="2019" name="Int. J. Syst. Evol. Microbiol.">
        <title>The Global Catalogue of Microorganisms (GCM) 10K type strain sequencing project: providing services to taxonomists for standard genome sequencing and annotation.</title>
        <authorList>
            <consortium name="The Broad Institute Genomics Platform"/>
            <consortium name="The Broad Institute Genome Sequencing Center for Infectious Disease"/>
            <person name="Wu L."/>
            <person name="Ma J."/>
        </authorList>
    </citation>
    <scope>NUCLEOTIDE SEQUENCE [LARGE SCALE GENOMIC DNA]</scope>
    <source>
        <strain evidence="3 4">JCM 10425</strain>
    </source>
</reference>
<dbReference type="EMBL" id="BAAAGX010000007">
    <property type="protein sequence ID" value="GAA0233583.1"/>
    <property type="molecule type" value="Genomic_DNA"/>
</dbReference>
<dbReference type="PROSITE" id="PS51257">
    <property type="entry name" value="PROKAR_LIPOPROTEIN"/>
    <property type="match status" value="1"/>
</dbReference>
<feature type="chain" id="PRO_5046609061" description="DUF4232 domain-containing protein" evidence="1">
    <location>
        <begin position="29"/>
        <end position="174"/>
    </location>
</feature>
<gene>
    <name evidence="3" type="ORF">GCM10009539_18620</name>
</gene>